<evidence type="ECO:0000256" key="2">
    <source>
        <dbReference type="ARBA" id="ARBA00004236"/>
    </source>
</evidence>
<protein>
    <recommendedName>
        <fullName evidence="12">Ciliogenesis-associated TTC17-interacting protein</fullName>
    </recommendedName>
</protein>
<dbReference type="GeneID" id="108238320"/>
<name>A0A3Q3A620_KRYMA</name>
<evidence type="ECO:0000256" key="12">
    <source>
        <dbReference type="ARBA" id="ARBA00039249"/>
    </source>
</evidence>
<keyword evidence="16" id="KW-1185">Reference proteome</keyword>
<evidence type="ECO:0000256" key="4">
    <source>
        <dbReference type="ARBA" id="ARBA00022475"/>
    </source>
</evidence>
<dbReference type="InterPro" id="IPR048777">
    <property type="entry name" value="CATIP_N"/>
</dbReference>
<dbReference type="GO" id="GO:0005634">
    <property type="term" value="C:nucleus"/>
    <property type="evidence" value="ECO:0007669"/>
    <property type="project" value="UniProtKB-SubCell"/>
</dbReference>
<keyword evidence="8" id="KW-0206">Cytoskeleton</keyword>
<evidence type="ECO:0000313" key="16">
    <source>
        <dbReference type="Proteomes" id="UP000264800"/>
    </source>
</evidence>
<keyword evidence="6" id="KW-0970">Cilium biogenesis/degradation</keyword>
<dbReference type="OrthoDB" id="6334211at2759"/>
<dbReference type="CDD" id="cd22973">
    <property type="entry name" value="DD_CATIP"/>
    <property type="match status" value="1"/>
</dbReference>
<evidence type="ECO:0000256" key="1">
    <source>
        <dbReference type="ARBA" id="ARBA00004123"/>
    </source>
</evidence>
<comment type="similarity">
    <text evidence="11">Belongs to the CATIP family.</text>
</comment>
<dbReference type="Pfam" id="PF21772">
    <property type="entry name" value="CATIP_N"/>
    <property type="match status" value="1"/>
</dbReference>
<dbReference type="PANTHER" id="PTHR15505:SF3">
    <property type="entry name" value="CILIOGENESIS-ASSOCIATED TTC17-INTERACTING PROTEIN"/>
    <property type="match status" value="1"/>
</dbReference>
<dbReference type="GO" id="GO:0005886">
    <property type="term" value="C:plasma membrane"/>
    <property type="evidence" value="ECO:0007669"/>
    <property type="project" value="UniProtKB-SubCell"/>
</dbReference>
<accession>A0A3Q3A620</accession>
<dbReference type="GO" id="GO:0061371">
    <property type="term" value="P:determination of heart left/right asymmetry"/>
    <property type="evidence" value="ECO:0007669"/>
    <property type="project" value="Ensembl"/>
</dbReference>
<evidence type="ECO:0000256" key="3">
    <source>
        <dbReference type="ARBA" id="ARBA00004245"/>
    </source>
</evidence>
<evidence type="ECO:0000256" key="7">
    <source>
        <dbReference type="ARBA" id="ARBA00023136"/>
    </source>
</evidence>
<evidence type="ECO:0000259" key="14">
    <source>
        <dbReference type="Pfam" id="PF21772"/>
    </source>
</evidence>
<dbReference type="GO" id="GO:0060271">
    <property type="term" value="P:cilium assembly"/>
    <property type="evidence" value="ECO:0007669"/>
    <property type="project" value="Ensembl"/>
</dbReference>
<keyword evidence="4" id="KW-1003">Cell membrane</keyword>
<feature type="domain" description="Ciliogenesis-associated TTC17-interacting protein N-terminal" evidence="14">
    <location>
        <begin position="24"/>
        <end position="251"/>
    </location>
</feature>
<evidence type="ECO:0000256" key="6">
    <source>
        <dbReference type="ARBA" id="ARBA00022794"/>
    </source>
</evidence>
<evidence type="ECO:0000256" key="8">
    <source>
        <dbReference type="ARBA" id="ARBA00023212"/>
    </source>
</evidence>
<dbReference type="KEGG" id="kmr:108238320"/>
<dbReference type="GO" id="GO:0005856">
    <property type="term" value="C:cytoskeleton"/>
    <property type="evidence" value="ECO:0007669"/>
    <property type="project" value="UniProtKB-SubCell"/>
</dbReference>
<evidence type="ECO:0000256" key="13">
    <source>
        <dbReference type="SAM" id="MobiDB-lite"/>
    </source>
</evidence>
<keyword evidence="5" id="KW-0963">Cytoplasm</keyword>
<dbReference type="PANTHER" id="PTHR15505">
    <property type="entry name" value="RIIA DOMAIN-CONTAINING PROTEIN 1"/>
    <property type="match status" value="1"/>
</dbReference>
<feature type="region of interest" description="Disordered" evidence="13">
    <location>
        <begin position="1"/>
        <end position="23"/>
    </location>
</feature>
<dbReference type="Ensembl" id="ENSKMAT00000011533.1">
    <property type="protein sequence ID" value="ENSKMAP00000011355.1"/>
    <property type="gene ID" value="ENSKMAG00000008547.1"/>
</dbReference>
<proteinExistence type="inferred from homology"/>
<organism evidence="15 16">
    <name type="scientific">Kryptolebias marmoratus</name>
    <name type="common">Mangrove killifish</name>
    <name type="synonym">Rivulus marmoratus</name>
    <dbReference type="NCBI Taxonomy" id="37003"/>
    <lineage>
        <taxon>Eukaryota</taxon>
        <taxon>Metazoa</taxon>
        <taxon>Chordata</taxon>
        <taxon>Craniata</taxon>
        <taxon>Vertebrata</taxon>
        <taxon>Euteleostomi</taxon>
        <taxon>Actinopterygii</taxon>
        <taxon>Neopterygii</taxon>
        <taxon>Teleostei</taxon>
        <taxon>Neoteleostei</taxon>
        <taxon>Acanthomorphata</taxon>
        <taxon>Ovalentaria</taxon>
        <taxon>Atherinomorphae</taxon>
        <taxon>Cyprinodontiformes</taxon>
        <taxon>Rivulidae</taxon>
        <taxon>Kryptolebias</taxon>
    </lineage>
</organism>
<evidence type="ECO:0000256" key="11">
    <source>
        <dbReference type="ARBA" id="ARBA00037938"/>
    </source>
</evidence>
<comment type="subcellular location">
    <subcellularLocation>
        <location evidence="2">Cell membrane</location>
    </subcellularLocation>
    <subcellularLocation>
        <location evidence="3">Cytoplasm</location>
        <location evidence="3">Cytoskeleton</location>
    </subcellularLocation>
    <subcellularLocation>
        <location evidence="1">Nucleus</location>
    </subcellularLocation>
</comment>
<dbReference type="GO" id="GO:0030041">
    <property type="term" value="P:actin filament polymerization"/>
    <property type="evidence" value="ECO:0007669"/>
    <property type="project" value="Ensembl"/>
</dbReference>
<dbReference type="GeneTree" id="ENSGT00940000154101"/>
<dbReference type="AlphaFoldDB" id="A0A3Q3A620"/>
<reference evidence="15" key="2">
    <citation type="submission" date="2025-09" db="UniProtKB">
        <authorList>
            <consortium name="Ensembl"/>
        </authorList>
    </citation>
    <scope>IDENTIFICATION</scope>
</reference>
<dbReference type="InterPro" id="IPR047501">
    <property type="entry name" value="DD_CATIP"/>
</dbReference>
<evidence type="ECO:0000256" key="10">
    <source>
        <dbReference type="ARBA" id="ARBA00037538"/>
    </source>
</evidence>
<evidence type="ECO:0000256" key="9">
    <source>
        <dbReference type="ARBA" id="ARBA00023242"/>
    </source>
</evidence>
<keyword evidence="9" id="KW-0539">Nucleus</keyword>
<dbReference type="OMA" id="SPGCCMI"/>
<dbReference type="STRING" id="37003.ENSKMAP00000011355"/>
<sequence length="348" mass="38860">MEAALDGAGSGKNKHGEEPEASEEAITFLSSIEPAELQRCVFAESLVTVSESGRDLGDLSVTVEFACRAQQPCVLLHAQSHGVTDGCPCGTAVTAYLSVELEVLEEDYHEYVKLEAHSVDKRCHMVQCDGQMVINMVTTVVEEKTKESISYPMSALRGLVTEGSSLLLMRLIALRKKVPENMTFVSLDRQLRINHSTFSELGVKQLEAGDETLEAFGVQRTVNSVEGSPATWQCYFLHDGRLASRVQLGSPVTTKLLQLPPKTEKEKIPLEWNEDMQTRSEFLDRKEELTADHASYLKEHPEVRDLLSDFMQFLLLRKPDDVFQSAREYFCSFASRRPPESNVKVPSS</sequence>
<dbReference type="Proteomes" id="UP000264800">
    <property type="component" value="Unplaced"/>
</dbReference>
<reference evidence="15" key="1">
    <citation type="submission" date="2025-08" db="UniProtKB">
        <authorList>
            <consortium name="Ensembl"/>
        </authorList>
    </citation>
    <scope>IDENTIFICATION</scope>
</reference>
<comment type="function">
    <text evidence="10">Plays a role in primary ciliogenesis by modulating actin polymerization.</text>
</comment>
<evidence type="ECO:0000313" key="15">
    <source>
        <dbReference type="Ensembl" id="ENSKMAP00000011355.1"/>
    </source>
</evidence>
<evidence type="ECO:0000256" key="5">
    <source>
        <dbReference type="ARBA" id="ARBA00022490"/>
    </source>
</evidence>
<keyword evidence="7" id="KW-0472">Membrane</keyword>